<name>A0A8T2K451_9PIPI</name>
<protein>
    <submittedName>
        <fullName evidence="1">Uncharacterized protein</fullName>
    </submittedName>
</protein>
<comment type="caution">
    <text evidence="1">The sequence shown here is derived from an EMBL/GenBank/DDBJ whole genome shotgun (WGS) entry which is preliminary data.</text>
</comment>
<gene>
    <name evidence="1" type="ORF">GDO86_003188</name>
</gene>
<dbReference type="EMBL" id="JAACNH010000002">
    <property type="protein sequence ID" value="KAG8450823.1"/>
    <property type="molecule type" value="Genomic_DNA"/>
</dbReference>
<organism evidence="1 2">
    <name type="scientific">Hymenochirus boettgeri</name>
    <name type="common">Congo dwarf clawed frog</name>
    <dbReference type="NCBI Taxonomy" id="247094"/>
    <lineage>
        <taxon>Eukaryota</taxon>
        <taxon>Metazoa</taxon>
        <taxon>Chordata</taxon>
        <taxon>Craniata</taxon>
        <taxon>Vertebrata</taxon>
        <taxon>Euteleostomi</taxon>
        <taxon>Amphibia</taxon>
        <taxon>Batrachia</taxon>
        <taxon>Anura</taxon>
        <taxon>Pipoidea</taxon>
        <taxon>Pipidae</taxon>
        <taxon>Pipinae</taxon>
        <taxon>Hymenochirus</taxon>
    </lineage>
</organism>
<proteinExistence type="predicted"/>
<dbReference type="Proteomes" id="UP000812440">
    <property type="component" value="Chromosome 2"/>
</dbReference>
<keyword evidence="2" id="KW-1185">Reference proteome</keyword>
<sequence length="108" mass="12404">MLRNKNVSYTVPEGSPSQVMLELEMPALFIYVMCTSCLPKGLKKTKQKKEHTHLAVITSEVFICQNKNHTNLRSFHPYDVMNIKKNIAVVIVGIKKFVFLAEQPNRKQ</sequence>
<evidence type="ECO:0000313" key="2">
    <source>
        <dbReference type="Proteomes" id="UP000812440"/>
    </source>
</evidence>
<evidence type="ECO:0000313" key="1">
    <source>
        <dbReference type="EMBL" id="KAG8450823.1"/>
    </source>
</evidence>
<accession>A0A8T2K451</accession>
<reference evidence="1" key="1">
    <citation type="thesis" date="2020" institute="ProQuest LLC" country="789 East Eisenhower Parkway, Ann Arbor, MI, USA">
        <title>Comparative Genomics and Chromosome Evolution.</title>
        <authorList>
            <person name="Mudd A.B."/>
        </authorList>
    </citation>
    <scope>NUCLEOTIDE SEQUENCE</scope>
    <source>
        <strain evidence="1">Female2</strain>
        <tissue evidence="1">Blood</tissue>
    </source>
</reference>
<dbReference type="AlphaFoldDB" id="A0A8T2K451"/>